<evidence type="ECO:0000256" key="16">
    <source>
        <dbReference type="RuleBase" id="RU004106"/>
    </source>
</evidence>
<proteinExistence type="inferred from homology"/>
<keyword evidence="10 18" id="KW-0808">Transferase</keyword>
<keyword evidence="9 18" id="KW-0028">Amino-acid biosynthesis</keyword>
<dbReference type="NCBIfam" id="TIGR01122">
    <property type="entry name" value="ilvE_I"/>
    <property type="match status" value="1"/>
</dbReference>
<dbReference type="InterPro" id="IPR043132">
    <property type="entry name" value="BCAT-like_C"/>
</dbReference>
<comment type="cofactor">
    <cofactor evidence="1 17">
        <name>pyridoxal 5'-phosphate</name>
        <dbReference type="ChEBI" id="CHEBI:597326"/>
    </cofactor>
</comment>
<keyword evidence="8 18" id="KW-0032">Aminotransferase</keyword>
<reference evidence="19" key="1">
    <citation type="submission" date="2023-06" db="EMBL/GenBank/DDBJ databases">
        <title>Comparative genomics of Bacillaceae isolates and their secondary metabolite potential.</title>
        <authorList>
            <person name="Song L."/>
            <person name="Nielsen L.J."/>
            <person name="Mohite O."/>
            <person name="Xu X."/>
            <person name="Weber T."/>
            <person name="Kovacs A.T."/>
        </authorList>
    </citation>
    <scope>NUCLEOTIDE SEQUENCE</scope>
    <source>
        <strain evidence="19">D8_B_37</strain>
    </source>
</reference>
<dbReference type="InterPro" id="IPR005785">
    <property type="entry name" value="B_amino_transI"/>
</dbReference>
<evidence type="ECO:0000256" key="3">
    <source>
        <dbReference type="ARBA" id="ARBA00004824"/>
    </source>
</evidence>
<dbReference type="GO" id="GO:0008652">
    <property type="term" value="P:amino acid biosynthetic process"/>
    <property type="evidence" value="ECO:0007669"/>
    <property type="project" value="UniProtKB-KW"/>
</dbReference>
<comment type="catalytic activity">
    <reaction evidence="14 18">
        <text>L-isoleucine + 2-oxoglutarate = (S)-3-methyl-2-oxopentanoate + L-glutamate</text>
        <dbReference type="Rhea" id="RHEA:24801"/>
        <dbReference type="ChEBI" id="CHEBI:16810"/>
        <dbReference type="ChEBI" id="CHEBI:29985"/>
        <dbReference type="ChEBI" id="CHEBI:35146"/>
        <dbReference type="ChEBI" id="CHEBI:58045"/>
        <dbReference type="EC" id="2.6.1.42"/>
    </reaction>
</comment>
<evidence type="ECO:0000256" key="17">
    <source>
        <dbReference type="RuleBase" id="RU004516"/>
    </source>
</evidence>
<dbReference type="InterPro" id="IPR018300">
    <property type="entry name" value="Aminotrans_IV_CS"/>
</dbReference>
<dbReference type="RefSeq" id="WP_061463668.1">
    <property type="nucleotide sequence ID" value="NZ_CP011008.1"/>
</dbReference>
<dbReference type="Proteomes" id="UP001234602">
    <property type="component" value="Unassembled WGS sequence"/>
</dbReference>
<dbReference type="KEGG" id="bsj:UP17_14480"/>
<dbReference type="Gene3D" id="3.20.10.10">
    <property type="entry name" value="D-amino Acid Aminotransferase, subunit A, domain 2"/>
    <property type="match status" value="1"/>
</dbReference>
<evidence type="ECO:0000256" key="8">
    <source>
        <dbReference type="ARBA" id="ARBA00022576"/>
    </source>
</evidence>
<comment type="subunit">
    <text evidence="7">Homodimer.</text>
</comment>
<dbReference type="GO" id="GO:0009082">
    <property type="term" value="P:branched-chain amino acid biosynthetic process"/>
    <property type="evidence" value="ECO:0007669"/>
    <property type="project" value="UniProtKB-KW"/>
</dbReference>
<evidence type="ECO:0000313" key="20">
    <source>
        <dbReference type="Proteomes" id="UP001234602"/>
    </source>
</evidence>
<comment type="catalytic activity">
    <reaction evidence="13 18">
        <text>L-valine + 2-oxoglutarate = 3-methyl-2-oxobutanoate + L-glutamate</text>
        <dbReference type="Rhea" id="RHEA:24813"/>
        <dbReference type="ChEBI" id="CHEBI:11851"/>
        <dbReference type="ChEBI" id="CHEBI:16810"/>
        <dbReference type="ChEBI" id="CHEBI:29985"/>
        <dbReference type="ChEBI" id="CHEBI:57762"/>
        <dbReference type="EC" id="2.6.1.42"/>
    </reaction>
</comment>
<evidence type="ECO:0000256" key="14">
    <source>
        <dbReference type="ARBA" id="ARBA00048798"/>
    </source>
</evidence>
<evidence type="ECO:0000256" key="5">
    <source>
        <dbReference type="ARBA" id="ARBA00005072"/>
    </source>
</evidence>
<evidence type="ECO:0000256" key="11">
    <source>
        <dbReference type="ARBA" id="ARBA00022898"/>
    </source>
</evidence>
<evidence type="ECO:0000256" key="7">
    <source>
        <dbReference type="ARBA" id="ARBA00011738"/>
    </source>
</evidence>
<evidence type="ECO:0000256" key="2">
    <source>
        <dbReference type="ARBA" id="ARBA00003109"/>
    </source>
</evidence>
<dbReference type="InterPro" id="IPR043131">
    <property type="entry name" value="BCAT-like_N"/>
</dbReference>
<evidence type="ECO:0000256" key="4">
    <source>
        <dbReference type="ARBA" id="ARBA00004931"/>
    </source>
</evidence>
<dbReference type="FunFam" id="3.20.10.10:FF:000002">
    <property type="entry name" value="D-alanine aminotransferase"/>
    <property type="match status" value="1"/>
</dbReference>
<comment type="pathway">
    <text evidence="5 18">Amino-acid biosynthesis; L-leucine biosynthesis; L-leucine from 3-methyl-2-oxobutanoate: step 4/4.</text>
</comment>
<evidence type="ECO:0000256" key="1">
    <source>
        <dbReference type="ARBA" id="ARBA00001933"/>
    </source>
</evidence>
<comment type="caution">
    <text evidence="19">The sequence shown here is derived from an EMBL/GenBank/DDBJ whole genome shotgun (WGS) entry which is preliminary data.</text>
</comment>
<dbReference type="SUPFAM" id="SSF56752">
    <property type="entry name" value="D-aminoacid aminotransferase-like PLP-dependent enzymes"/>
    <property type="match status" value="1"/>
</dbReference>
<comment type="catalytic activity">
    <reaction evidence="15 18">
        <text>L-leucine + 2-oxoglutarate = 4-methyl-2-oxopentanoate + L-glutamate</text>
        <dbReference type="Rhea" id="RHEA:18321"/>
        <dbReference type="ChEBI" id="CHEBI:16810"/>
        <dbReference type="ChEBI" id="CHEBI:17865"/>
        <dbReference type="ChEBI" id="CHEBI:29985"/>
        <dbReference type="ChEBI" id="CHEBI:57427"/>
        <dbReference type="EC" id="2.6.1.42"/>
    </reaction>
</comment>
<comment type="similarity">
    <text evidence="6 16">Belongs to the class-IV pyridoxal-phosphate-dependent aminotransferase family.</text>
</comment>
<dbReference type="InterPro" id="IPR050571">
    <property type="entry name" value="Class-IV_PLP-Dep_Aminotrnsfr"/>
</dbReference>
<dbReference type="PANTHER" id="PTHR42743:SF11">
    <property type="entry name" value="AMINODEOXYCHORISMATE LYASE"/>
    <property type="match status" value="1"/>
</dbReference>
<evidence type="ECO:0000256" key="18">
    <source>
        <dbReference type="RuleBase" id="RU364094"/>
    </source>
</evidence>
<gene>
    <name evidence="18 19" type="primary">ilvE</name>
    <name evidence="19" type="ORF">QUF89_13710</name>
</gene>
<dbReference type="AlphaFoldDB" id="A0AAW7IAU9"/>
<evidence type="ECO:0000313" key="19">
    <source>
        <dbReference type="EMBL" id="MDM5453235.1"/>
    </source>
</evidence>
<dbReference type="PANTHER" id="PTHR42743">
    <property type="entry name" value="AMINO-ACID AMINOTRANSFERASE"/>
    <property type="match status" value="1"/>
</dbReference>
<dbReference type="Pfam" id="PF01063">
    <property type="entry name" value="Aminotran_4"/>
    <property type="match status" value="1"/>
</dbReference>
<evidence type="ECO:0000256" key="6">
    <source>
        <dbReference type="ARBA" id="ARBA00009320"/>
    </source>
</evidence>
<evidence type="ECO:0000256" key="12">
    <source>
        <dbReference type="ARBA" id="ARBA00023304"/>
    </source>
</evidence>
<dbReference type="PROSITE" id="PS00770">
    <property type="entry name" value="AA_TRANSFER_CLASS_4"/>
    <property type="match status" value="1"/>
</dbReference>
<dbReference type="EMBL" id="JAUCEY010000008">
    <property type="protein sequence ID" value="MDM5453235.1"/>
    <property type="molecule type" value="Genomic_DNA"/>
</dbReference>
<keyword evidence="12 18" id="KW-0100">Branched-chain amino acid biosynthesis</keyword>
<protein>
    <recommendedName>
        <fullName evidence="18">Branched-chain-amino-acid aminotransferase</fullName>
        <shortName evidence="18">BCAT</shortName>
        <ecNumber evidence="18">2.6.1.42</ecNumber>
    </recommendedName>
</protein>
<comment type="pathway">
    <text evidence="4 18">Amino-acid biosynthesis; L-valine biosynthesis; L-valine from pyruvate: step 4/4.</text>
</comment>
<sequence>MTTKIFVDGAFYNKDDAKISVYDHGLLYGDGIYEGLRCYSGHVFQMKEHLNRLKRSANSLRIQLPYSLEQIGEFILETLKINELQNAYIRLLVTRGVGHIGPDPSTCKSASLIIIVEDLPNVHGKSVKENGLSLVIASTRRDAVDATSHEIKSLNYLNSVVARMEANEYGADDAILLDPRGFVSESTICNVFIIDKNTLVTPSPSNGILQGITRQMIMDIAREINMEVKQSDITPFQLINADEVFLTGTHAEIVGVARINNIELSGGKIGEITRNLIHKFQEKTLNPKYSTPVYKNINKDKVTN</sequence>
<dbReference type="CDD" id="cd00449">
    <property type="entry name" value="PLPDE_IV"/>
    <property type="match status" value="1"/>
</dbReference>
<dbReference type="GO" id="GO:0004084">
    <property type="term" value="F:branched-chain-amino-acid transaminase activity"/>
    <property type="evidence" value="ECO:0007669"/>
    <property type="project" value="UniProtKB-EC"/>
</dbReference>
<accession>A0AAW7IAU9</accession>
<dbReference type="Gene3D" id="3.30.470.10">
    <property type="match status" value="1"/>
</dbReference>
<dbReference type="InterPro" id="IPR036038">
    <property type="entry name" value="Aminotransferase-like"/>
</dbReference>
<evidence type="ECO:0000256" key="15">
    <source>
        <dbReference type="ARBA" id="ARBA00049229"/>
    </source>
</evidence>
<comment type="pathway">
    <text evidence="3 18">Amino-acid biosynthesis; L-isoleucine biosynthesis; L-isoleucine from 2-oxobutanoate: step 4/4.</text>
</comment>
<evidence type="ECO:0000256" key="13">
    <source>
        <dbReference type="ARBA" id="ARBA00048212"/>
    </source>
</evidence>
<comment type="function">
    <text evidence="2 18">Acts on leucine, isoleucine and valine.</text>
</comment>
<evidence type="ECO:0000256" key="10">
    <source>
        <dbReference type="ARBA" id="ARBA00022679"/>
    </source>
</evidence>
<keyword evidence="11 17" id="KW-0663">Pyridoxal phosphate</keyword>
<dbReference type="EC" id="2.6.1.42" evidence="18"/>
<name>A0AAW7IAU9_9BACI</name>
<dbReference type="InterPro" id="IPR001544">
    <property type="entry name" value="Aminotrans_IV"/>
</dbReference>
<evidence type="ECO:0000256" key="9">
    <source>
        <dbReference type="ARBA" id="ARBA00022605"/>
    </source>
</evidence>
<organism evidence="19 20">
    <name type="scientific">Peribacillus simplex</name>
    <dbReference type="NCBI Taxonomy" id="1478"/>
    <lineage>
        <taxon>Bacteria</taxon>
        <taxon>Bacillati</taxon>
        <taxon>Bacillota</taxon>
        <taxon>Bacilli</taxon>
        <taxon>Bacillales</taxon>
        <taxon>Bacillaceae</taxon>
        <taxon>Peribacillus</taxon>
    </lineage>
</organism>